<reference evidence="2 3" key="1">
    <citation type="journal article" date="2019" name="Commun. Biol.">
        <title>The bagworm genome reveals a unique fibroin gene that provides high tensile strength.</title>
        <authorList>
            <person name="Kono N."/>
            <person name="Nakamura H."/>
            <person name="Ohtoshi R."/>
            <person name="Tomita M."/>
            <person name="Numata K."/>
            <person name="Arakawa K."/>
        </authorList>
    </citation>
    <scope>NUCLEOTIDE SEQUENCE [LARGE SCALE GENOMIC DNA]</scope>
</reference>
<name>A0A4C1SRL4_EUMVA</name>
<evidence type="ECO:0000313" key="2">
    <source>
        <dbReference type="EMBL" id="GBP03977.1"/>
    </source>
</evidence>
<organism evidence="2 3">
    <name type="scientific">Eumeta variegata</name>
    <name type="common">Bagworm moth</name>
    <name type="synonym">Eumeta japonica</name>
    <dbReference type="NCBI Taxonomy" id="151549"/>
    <lineage>
        <taxon>Eukaryota</taxon>
        <taxon>Metazoa</taxon>
        <taxon>Ecdysozoa</taxon>
        <taxon>Arthropoda</taxon>
        <taxon>Hexapoda</taxon>
        <taxon>Insecta</taxon>
        <taxon>Pterygota</taxon>
        <taxon>Neoptera</taxon>
        <taxon>Endopterygota</taxon>
        <taxon>Lepidoptera</taxon>
        <taxon>Glossata</taxon>
        <taxon>Ditrysia</taxon>
        <taxon>Tineoidea</taxon>
        <taxon>Psychidae</taxon>
        <taxon>Oiketicinae</taxon>
        <taxon>Eumeta</taxon>
    </lineage>
</organism>
<accession>A0A4C1SRL4</accession>
<proteinExistence type="predicted"/>
<evidence type="ECO:0000313" key="3">
    <source>
        <dbReference type="Proteomes" id="UP000299102"/>
    </source>
</evidence>
<keyword evidence="3" id="KW-1185">Reference proteome</keyword>
<feature type="compositionally biased region" description="Polar residues" evidence="1">
    <location>
        <begin position="1"/>
        <end position="16"/>
    </location>
</feature>
<comment type="caution">
    <text evidence="2">The sequence shown here is derived from an EMBL/GenBank/DDBJ whole genome shotgun (WGS) entry which is preliminary data.</text>
</comment>
<dbReference type="Proteomes" id="UP000299102">
    <property type="component" value="Unassembled WGS sequence"/>
</dbReference>
<dbReference type="AlphaFoldDB" id="A0A4C1SRL4"/>
<sequence>MITNPASADTPNTNRKSPAIHEKPTHNRARRGSFMAAERATFGHTRRTGQCRRIISVDMFDEAPSTPTVHHTYPISSYTRKCTGYSYCCR</sequence>
<dbReference type="EMBL" id="BGZK01003720">
    <property type="protein sequence ID" value="GBP03977.1"/>
    <property type="molecule type" value="Genomic_DNA"/>
</dbReference>
<protein>
    <submittedName>
        <fullName evidence="2">Uncharacterized protein</fullName>
    </submittedName>
</protein>
<gene>
    <name evidence="2" type="ORF">EVAR_99395_1</name>
</gene>
<feature type="region of interest" description="Disordered" evidence="1">
    <location>
        <begin position="1"/>
        <end position="31"/>
    </location>
</feature>
<evidence type="ECO:0000256" key="1">
    <source>
        <dbReference type="SAM" id="MobiDB-lite"/>
    </source>
</evidence>